<comment type="subunit">
    <text evidence="1">Component of the TIM23 complex.</text>
</comment>
<keyword evidence="1" id="KW-0496">Mitochondrion</keyword>
<accession>A0A9P8I3K4</accession>
<keyword evidence="1" id="KW-0813">Transport</keyword>
<keyword evidence="1" id="KW-0653">Protein transport</keyword>
<dbReference type="InterPro" id="IPR023214">
    <property type="entry name" value="HAD_sf"/>
</dbReference>
<keyword evidence="5" id="KW-1185">Reference proteome</keyword>
<dbReference type="SUPFAM" id="SSF56784">
    <property type="entry name" value="HAD-like"/>
    <property type="match status" value="1"/>
</dbReference>
<feature type="domain" description="FCP1 homology" evidence="3">
    <location>
        <begin position="107"/>
        <end position="279"/>
    </location>
</feature>
<dbReference type="Proteomes" id="UP000698800">
    <property type="component" value="Unassembled WGS sequence"/>
</dbReference>
<dbReference type="Pfam" id="PF03031">
    <property type="entry name" value="NIF"/>
    <property type="match status" value="1"/>
</dbReference>
<comment type="function">
    <text evidence="1">Essential component of the TIM23 complex, a complex that mediates the translocation of transit peptide-containing proteins across the mitochondrial inner membrane.</text>
</comment>
<dbReference type="OrthoDB" id="1711508at2759"/>
<dbReference type="PROSITE" id="PS50969">
    <property type="entry name" value="FCP1"/>
    <property type="match status" value="1"/>
</dbReference>
<comment type="caution">
    <text evidence="4">The sequence shown here is derived from an EMBL/GenBank/DDBJ whole genome shotgun (WGS) entry which is preliminary data.</text>
</comment>
<protein>
    <recommendedName>
        <fullName evidence="1">Mitochondrial import inner membrane translocase subunit TIM50</fullName>
    </recommendedName>
</protein>
<keyword evidence="1" id="KW-0809">Transit peptide</keyword>
<evidence type="ECO:0000256" key="1">
    <source>
        <dbReference type="RuleBase" id="RU365079"/>
    </source>
</evidence>
<organism evidence="4 5">
    <name type="scientific">Glutinoglossum americanum</name>
    <dbReference type="NCBI Taxonomy" id="1670608"/>
    <lineage>
        <taxon>Eukaryota</taxon>
        <taxon>Fungi</taxon>
        <taxon>Dikarya</taxon>
        <taxon>Ascomycota</taxon>
        <taxon>Pezizomycotina</taxon>
        <taxon>Geoglossomycetes</taxon>
        <taxon>Geoglossales</taxon>
        <taxon>Geoglossaceae</taxon>
        <taxon>Glutinoglossum</taxon>
    </lineage>
</organism>
<evidence type="ECO:0000256" key="2">
    <source>
        <dbReference type="SAM" id="MobiDB-lite"/>
    </source>
</evidence>
<dbReference type="GO" id="GO:0015031">
    <property type="term" value="P:protein transport"/>
    <property type="evidence" value="ECO:0007669"/>
    <property type="project" value="UniProtKB-KW"/>
</dbReference>
<dbReference type="AlphaFoldDB" id="A0A9P8I3K4"/>
<keyword evidence="1" id="KW-0811">Translocation</keyword>
<evidence type="ECO:0000313" key="4">
    <source>
        <dbReference type="EMBL" id="KAH0537848.1"/>
    </source>
</evidence>
<name>A0A9P8I3K4_9PEZI</name>
<dbReference type="InterPro" id="IPR004274">
    <property type="entry name" value="FCP1_dom"/>
</dbReference>
<dbReference type="PANTHER" id="PTHR12210">
    <property type="entry name" value="DULLARD PROTEIN PHOSPHATASE"/>
    <property type="match status" value="1"/>
</dbReference>
<dbReference type="GO" id="GO:0005744">
    <property type="term" value="C:TIM23 mitochondrial import inner membrane translocase complex"/>
    <property type="evidence" value="ECO:0007669"/>
    <property type="project" value="UniProtKB-UniRule"/>
</dbReference>
<proteinExistence type="inferred from homology"/>
<gene>
    <name evidence="4" type="ORF">FGG08_005461</name>
</gene>
<dbReference type="SMART" id="SM00577">
    <property type="entry name" value="CPDc"/>
    <property type="match status" value="1"/>
</dbReference>
<dbReference type="InterPro" id="IPR036412">
    <property type="entry name" value="HAD-like_sf"/>
</dbReference>
<dbReference type="Gene3D" id="3.40.50.1000">
    <property type="entry name" value="HAD superfamily/HAD-like"/>
    <property type="match status" value="1"/>
</dbReference>
<evidence type="ECO:0000259" key="3">
    <source>
        <dbReference type="PROSITE" id="PS50969"/>
    </source>
</evidence>
<dbReference type="InterPro" id="IPR050365">
    <property type="entry name" value="TIM50"/>
</dbReference>
<feature type="region of interest" description="Disordered" evidence="2">
    <location>
        <begin position="1"/>
        <end position="90"/>
    </location>
</feature>
<evidence type="ECO:0000313" key="5">
    <source>
        <dbReference type="Proteomes" id="UP000698800"/>
    </source>
</evidence>
<comment type="similarity">
    <text evidence="1">Belongs to the TIM50 family.</text>
</comment>
<dbReference type="EMBL" id="JAGHQL010000130">
    <property type="protein sequence ID" value="KAH0537848.1"/>
    <property type="molecule type" value="Genomic_DNA"/>
</dbReference>
<comment type="subcellular location">
    <subcellularLocation>
        <location evidence="1">Mitochondrion inner membrane</location>
        <topology evidence="1">Single-pass membrane protein</topology>
    </subcellularLocation>
</comment>
<sequence>MHPAHGIGSKANKKPRRQRLGSSPRLEGGVTLYADSDWQTSPARLAESGLRTGDVAEYPIHKNQPHLRSDNVKRPASPAKNKASTIPAPQPTEAYLLQANQPTLELHRPRDILLILDLNGTLLHRMNRSKSQHFVARPHTREFLQHLLSRFSVMIWSSATPTSVTAMCRKLFSKEQRGLLVAEWARDKLGLTPQQYNQKVQVYKQLERVWDSDAIATSHPQHSAGGRWDQTNTILLDDSALKASAQPYNHISVPEFKGVRESESEKSVFNQVVGYLEAITLQRDVSSFIRKDPFEVADGWNAVDPSG</sequence>
<reference evidence="4" key="1">
    <citation type="submission" date="2021-03" db="EMBL/GenBank/DDBJ databases">
        <title>Comparative genomics and phylogenomic investigation of the class Geoglossomycetes provide insights into ecological specialization and systematics.</title>
        <authorList>
            <person name="Melie T."/>
            <person name="Pirro S."/>
            <person name="Miller A.N."/>
            <person name="Quandt A."/>
        </authorList>
    </citation>
    <scope>NUCLEOTIDE SEQUENCE</scope>
    <source>
        <strain evidence="4">GBOQ0MN5Z8</strain>
    </source>
</reference>